<dbReference type="PANTHER" id="PTHR10552">
    <property type="entry name" value="U2 SMALL NUCLEAR RIBONUCLEOPROTEIN A"/>
    <property type="match status" value="1"/>
</dbReference>
<keyword evidence="7" id="KW-1185">Reference proteome</keyword>
<dbReference type="InterPro" id="IPR044640">
    <property type="entry name" value="RU2A"/>
</dbReference>
<dbReference type="GO" id="GO:0000398">
    <property type="term" value="P:mRNA splicing, via spliceosome"/>
    <property type="evidence" value="ECO:0007669"/>
    <property type="project" value="InterPro"/>
</dbReference>
<evidence type="ECO:0000256" key="1">
    <source>
        <dbReference type="ARBA" id="ARBA00004123"/>
    </source>
</evidence>
<dbReference type="Pfam" id="PF14580">
    <property type="entry name" value="LRR_9"/>
    <property type="match status" value="1"/>
</dbReference>
<evidence type="ECO:0000256" key="3">
    <source>
        <dbReference type="ARBA" id="ARBA00022737"/>
    </source>
</evidence>
<dbReference type="GO" id="GO:0005686">
    <property type="term" value="C:U2 snRNP"/>
    <property type="evidence" value="ECO:0007669"/>
    <property type="project" value="TreeGrafter"/>
</dbReference>
<dbReference type="InterPro" id="IPR001611">
    <property type="entry name" value="Leu-rich_rpt"/>
</dbReference>
<evidence type="ECO:0000256" key="4">
    <source>
        <dbReference type="ARBA" id="ARBA00023242"/>
    </source>
</evidence>
<dbReference type="EMBL" id="JAKMXF010000133">
    <property type="protein sequence ID" value="KAI6656779.1"/>
    <property type="molecule type" value="Genomic_DNA"/>
</dbReference>
<keyword evidence="4" id="KW-0539">Nucleus</keyword>
<sequence>MPRLTVEVITESEQYVNAVKDRELNLRAKKIPAIENLGATLDQFDTIDFSDNDICRLDGFPLLKRLKTLILNNNRICRFAEDLNLSLPNLDTIILTNNTMQELVCIEFMIFNDRNTNE</sequence>
<keyword evidence="2" id="KW-0433">Leucine-rich repeat</keyword>
<evidence type="ECO:0000313" key="7">
    <source>
        <dbReference type="Proteomes" id="UP001165289"/>
    </source>
</evidence>
<comment type="subcellular location">
    <subcellularLocation>
        <location evidence="1">Nucleus</location>
    </subcellularLocation>
</comment>
<dbReference type="PANTHER" id="PTHR10552:SF6">
    <property type="entry name" value="U2 SMALL NUCLEAR RIBONUCLEOPROTEIN A"/>
    <property type="match status" value="1"/>
</dbReference>
<dbReference type="InterPro" id="IPR032675">
    <property type="entry name" value="LRR_dom_sf"/>
</dbReference>
<evidence type="ECO:0000256" key="5">
    <source>
        <dbReference type="ARBA" id="ARBA00024196"/>
    </source>
</evidence>
<dbReference type="PROSITE" id="PS51450">
    <property type="entry name" value="LRR"/>
    <property type="match status" value="1"/>
</dbReference>
<evidence type="ECO:0000256" key="2">
    <source>
        <dbReference type="ARBA" id="ARBA00022614"/>
    </source>
</evidence>
<name>A0AAV7K8B9_9METZ</name>
<keyword evidence="6" id="KW-0687">Ribonucleoprotein</keyword>
<proteinExistence type="inferred from homology"/>
<dbReference type="Proteomes" id="UP001165289">
    <property type="component" value="Unassembled WGS sequence"/>
</dbReference>
<comment type="caution">
    <text evidence="6">The sequence shown here is derived from an EMBL/GenBank/DDBJ whole genome shotgun (WGS) entry which is preliminary data.</text>
</comment>
<comment type="similarity">
    <text evidence="5">Belongs to the U2 small nuclear ribonucleoprotein A family.</text>
</comment>
<keyword evidence="3" id="KW-0677">Repeat</keyword>
<dbReference type="GO" id="GO:0030620">
    <property type="term" value="F:U2 snRNA binding"/>
    <property type="evidence" value="ECO:0007669"/>
    <property type="project" value="InterPro"/>
</dbReference>
<accession>A0AAV7K8B9</accession>
<dbReference type="Gene3D" id="3.80.10.10">
    <property type="entry name" value="Ribonuclease Inhibitor"/>
    <property type="match status" value="1"/>
</dbReference>
<dbReference type="SUPFAM" id="SSF52058">
    <property type="entry name" value="L domain-like"/>
    <property type="match status" value="1"/>
</dbReference>
<protein>
    <submittedName>
        <fullName evidence="6">U2 small nuclear ribonucleoprotein A</fullName>
    </submittedName>
</protein>
<reference evidence="6 7" key="1">
    <citation type="journal article" date="2023" name="BMC Biol.">
        <title>The compact genome of the sponge Oopsacas minuta (Hexactinellida) is lacking key metazoan core genes.</title>
        <authorList>
            <person name="Santini S."/>
            <person name="Schenkelaars Q."/>
            <person name="Jourda C."/>
            <person name="Duchesne M."/>
            <person name="Belahbib H."/>
            <person name="Rocher C."/>
            <person name="Selva M."/>
            <person name="Riesgo A."/>
            <person name="Vervoort M."/>
            <person name="Leys S.P."/>
            <person name="Kodjabachian L."/>
            <person name="Le Bivic A."/>
            <person name="Borchiellini C."/>
            <person name="Claverie J.M."/>
            <person name="Renard E."/>
        </authorList>
    </citation>
    <scope>NUCLEOTIDE SEQUENCE [LARGE SCALE GENOMIC DNA]</scope>
    <source>
        <strain evidence="6">SPO-2</strain>
    </source>
</reference>
<evidence type="ECO:0000313" key="6">
    <source>
        <dbReference type="EMBL" id="KAI6656779.1"/>
    </source>
</evidence>
<gene>
    <name evidence="6" type="ORF">LOD99_16082</name>
</gene>
<organism evidence="6 7">
    <name type="scientific">Oopsacas minuta</name>
    <dbReference type="NCBI Taxonomy" id="111878"/>
    <lineage>
        <taxon>Eukaryota</taxon>
        <taxon>Metazoa</taxon>
        <taxon>Porifera</taxon>
        <taxon>Hexactinellida</taxon>
        <taxon>Hexasterophora</taxon>
        <taxon>Lyssacinosida</taxon>
        <taxon>Leucopsacidae</taxon>
        <taxon>Oopsacas</taxon>
    </lineage>
</organism>
<dbReference type="AlphaFoldDB" id="A0AAV7K8B9"/>